<dbReference type="HOGENOM" id="CLU_1127400_0_0_9"/>
<dbReference type="RefSeq" id="WP_003334254.1">
    <property type="nucleotide sequence ID" value="NZ_CP007806.1"/>
</dbReference>
<gene>
    <name evidence="1" type="ORF">BRLA_c044300</name>
</gene>
<organism evidence="1 2">
    <name type="scientific">Brevibacillus laterosporus LMG 15441</name>
    <dbReference type="NCBI Taxonomy" id="1042163"/>
    <lineage>
        <taxon>Bacteria</taxon>
        <taxon>Bacillati</taxon>
        <taxon>Bacillota</taxon>
        <taxon>Bacilli</taxon>
        <taxon>Bacillales</taxon>
        <taxon>Paenibacillaceae</taxon>
        <taxon>Brevibacillus</taxon>
    </lineage>
</organism>
<reference evidence="1 2" key="1">
    <citation type="journal article" date="2011" name="J. Bacteriol.">
        <title>Genome sequence of Brevibacillus laterosporus LMG 15441, a pathogen of invertebrates.</title>
        <authorList>
            <person name="Djukic M."/>
            <person name="Poehlein A."/>
            <person name="Thurmer A."/>
            <person name="Daniel R."/>
        </authorList>
    </citation>
    <scope>NUCLEOTIDE SEQUENCE [LARGE SCALE GENOMIC DNA]</scope>
    <source>
        <strain evidence="1 2">LMG 15441</strain>
    </source>
</reference>
<name>A0A075R9Z0_BRELA</name>
<dbReference type="KEGG" id="blr:BRLA_c044300"/>
<proteinExistence type="predicted"/>
<dbReference type="Pfam" id="PF19508">
    <property type="entry name" value="DUF6042"/>
    <property type="match status" value="1"/>
</dbReference>
<sequence>MQTIQDLRTKGSDDIIIPKGYDMHGWSTVFSHEMNVLFKAVCYAVSKLETKEEMLKSIYSTRALEGTFDTLDKNKFHDEENYENYVALLEKYANFLKRSNYEYPATAQEALDMFIKWGLVIDKGTSLDVPVDPFPEVVDTFELRDDEMFALYHIRLESLIHPVFSQLVMYLHEKEENEFSLSKNEIKEILGGINDNMLTEVLIKLTPYLEEPIERFQEIPDNEKMEFKVVWERIYEDFLGTDNPQALQ</sequence>
<accession>A0A075R9Z0</accession>
<dbReference type="EMBL" id="CP007806">
    <property type="protein sequence ID" value="AIG28694.1"/>
    <property type="molecule type" value="Genomic_DNA"/>
</dbReference>
<evidence type="ECO:0000313" key="1">
    <source>
        <dbReference type="EMBL" id="AIG28694.1"/>
    </source>
</evidence>
<dbReference type="Proteomes" id="UP000005850">
    <property type="component" value="Chromosome"/>
</dbReference>
<dbReference type="InterPro" id="IPR046105">
    <property type="entry name" value="DUF6042"/>
</dbReference>
<dbReference type="STRING" id="1042163.BRLA_c044300"/>
<dbReference type="AlphaFoldDB" id="A0A075R9Z0"/>
<evidence type="ECO:0000313" key="2">
    <source>
        <dbReference type="Proteomes" id="UP000005850"/>
    </source>
</evidence>
<keyword evidence="2" id="KW-1185">Reference proteome</keyword>
<protein>
    <submittedName>
        <fullName evidence="1">Uncharacterized protein</fullName>
    </submittedName>
</protein>